<dbReference type="AlphaFoldDB" id="A0A0A9A228"/>
<feature type="region of interest" description="Disordered" evidence="1">
    <location>
        <begin position="1"/>
        <end position="82"/>
    </location>
</feature>
<protein>
    <submittedName>
        <fullName evidence="2">Uncharacterized protein</fullName>
    </submittedName>
</protein>
<feature type="compositionally biased region" description="Basic and acidic residues" evidence="1">
    <location>
        <begin position="43"/>
        <end position="61"/>
    </location>
</feature>
<feature type="compositionally biased region" description="Basic and acidic residues" evidence="1">
    <location>
        <begin position="71"/>
        <end position="82"/>
    </location>
</feature>
<dbReference type="EMBL" id="GBRH01252191">
    <property type="protein sequence ID" value="JAD45704.1"/>
    <property type="molecule type" value="Transcribed_RNA"/>
</dbReference>
<feature type="compositionally biased region" description="Polar residues" evidence="1">
    <location>
        <begin position="30"/>
        <end position="42"/>
    </location>
</feature>
<evidence type="ECO:0000256" key="1">
    <source>
        <dbReference type="SAM" id="MobiDB-lite"/>
    </source>
</evidence>
<proteinExistence type="predicted"/>
<name>A0A0A9A228_ARUDO</name>
<reference evidence="2" key="2">
    <citation type="journal article" date="2015" name="Data Brief">
        <title>Shoot transcriptome of the giant reed, Arundo donax.</title>
        <authorList>
            <person name="Barrero R.A."/>
            <person name="Guerrero F.D."/>
            <person name="Moolhuijzen P."/>
            <person name="Goolsby J.A."/>
            <person name="Tidwell J."/>
            <person name="Bellgard S.E."/>
            <person name="Bellgard M.I."/>
        </authorList>
    </citation>
    <scope>NUCLEOTIDE SEQUENCE</scope>
    <source>
        <tissue evidence="2">Shoot tissue taken approximately 20 cm above the soil surface</tissue>
    </source>
</reference>
<evidence type="ECO:0000313" key="2">
    <source>
        <dbReference type="EMBL" id="JAD45704.1"/>
    </source>
</evidence>
<reference evidence="2" key="1">
    <citation type="submission" date="2014-09" db="EMBL/GenBank/DDBJ databases">
        <authorList>
            <person name="Magalhaes I.L.F."/>
            <person name="Oliveira U."/>
            <person name="Santos F.R."/>
            <person name="Vidigal T.H.D.A."/>
            <person name="Brescovit A.D."/>
            <person name="Santos A.J."/>
        </authorList>
    </citation>
    <scope>NUCLEOTIDE SEQUENCE</scope>
    <source>
        <tissue evidence="2">Shoot tissue taken approximately 20 cm above the soil surface</tissue>
    </source>
</reference>
<accession>A0A0A9A228</accession>
<organism evidence="2">
    <name type="scientific">Arundo donax</name>
    <name type="common">Giant reed</name>
    <name type="synonym">Donax arundinaceus</name>
    <dbReference type="NCBI Taxonomy" id="35708"/>
    <lineage>
        <taxon>Eukaryota</taxon>
        <taxon>Viridiplantae</taxon>
        <taxon>Streptophyta</taxon>
        <taxon>Embryophyta</taxon>
        <taxon>Tracheophyta</taxon>
        <taxon>Spermatophyta</taxon>
        <taxon>Magnoliopsida</taxon>
        <taxon>Liliopsida</taxon>
        <taxon>Poales</taxon>
        <taxon>Poaceae</taxon>
        <taxon>PACMAD clade</taxon>
        <taxon>Arundinoideae</taxon>
        <taxon>Arundineae</taxon>
        <taxon>Arundo</taxon>
    </lineage>
</organism>
<sequence length="82" mass="9317">MEASIKLSPNAEARNRSKIQRCREGDLGQNKVNASKNCSHQANGEKKREELQLRRVPESSRARPIQTQCNEPEKIDGKTEKD</sequence>